<comment type="caution">
    <text evidence="2">The sequence shown here is derived from an EMBL/GenBank/DDBJ whole genome shotgun (WGS) entry which is preliminary data.</text>
</comment>
<evidence type="ECO:0000313" key="3">
    <source>
        <dbReference type="Proteomes" id="UP000292702"/>
    </source>
</evidence>
<keyword evidence="3" id="KW-1185">Reference proteome</keyword>
<accession>A0A4R0R316</accession>
<proteinExistence type="predicted"/>
<sequence length="564" mass="62882">MFLTFRSHVDELWCYIDAIETRPGELKPKSDELWSTLEKRHSTSAVPATGHSCLLETSLYHRTLFLMSQISRRDQWVLSDNVAQLRDVIAHYCQLGSSAKEHIVMCLVAFATSLGYELEGDASLGITTIQLEQQVNASAVHAIDAITRYTQEIGFHDDDVCHFVDSGVPVFKANIRHLQSLRTPNILGCLLKLCASIHDKFAGLQEDAVPRWTRALAGLLRLVLHAASTTEFPHHLASVGWKPDPSNLKWLPAFLRTLCSLSGKQSGSLGEEEIQHAAVDAFLLLARGGGIGPTGEDVVLAAFDWVITLPVPAERFSDTDRTSIFRLQVTMIHMVDTALQGLGYSSDFTTKLRTHIISSLSILVAQPARSLSESDTENSKVIYERDKAFIATLLSLTPESSARETWLNDPTNDACGRTRTGELSTVSLLACTSLCQATAAYWGDDLACVQRVAVVAVWREWDMWYATEKVSEDQDALVERTRTVMEVDAQSAVDVEWYIDDTCDTMEFIQRTDPEQAQQLQLPAMISALRQKLIDIKELMNRAEDQISQRPEPNSESLERTDEL</sequence>
<dbReference type="EMBL" id="RWJN01000457">
    <property type="protein sequence ID" value="TCD61522.1"/>
    <property type="molecule type" value="Genomic_DNA"/>
</dbReference>
<reference evidence="2 3" key="1">
    <citation type="submission" date="2018-11" db="EMBL/GenBank/DDBJ databases">
        <title>Genome assembly of Steccherinum ochraceum LE-BIN_3174, the white-rot fungus of the Steccherinaceae family (The Residual Polyporoid clade, Polyporales, Basidiomycota).</title>
        <authorList>
            <person name="Fedorova T.V."/>
            <person name="Glazunova O.A."/>
            <person name="Landesman E.O."/>
            <person name="Moiseenko K.V."/>
            <person name="Psurtseva N.V."/>
            <person name="Savinova O.S."/>
            <person name="Shakhova N.V."/>
            <person name="Tyazhelova T.V."/>
            <person name="Vasina D.V."/>
        </authorList>
    </citation>
    <scope>NUCLEOTIDE SEQUENCE [LARGE SCALE GENOMIC DNA]</scope>
    <source>
        <strain evidence="2 3">LE-BIN_3174</strain>
    </source>
</reference>
<evidence type="ECO:0000256" key="1">
    <source>
        <dbReference type="SAM" id="MobiDB-lite"/>
    </source>
</evidence>
<dbReference type="Proteomes" id="UP000292702">
    <property type="component" value="Unassembled WGS sequence"/>
</dbReference>
<evidence type="ECO:0000313" key="2">
    <source>
        <dbReference type="EMBL" id="TCD61522.1"/>
    </source>
</evidence>
<dbReference type="AlphaFoldDB" id="A0A4R0R316"/>
<organism evidence="2 3">
    <name type="scientific">Steccherinum ochraceum</name>
    <dbReference type="NCBI Taxonomy" id="92696"/>
    <lineage>
        <taxon>Eukaryota</taxon>
        <taxon>Fungi</taxon>
        <taxon>Dikarya</taxon>
        <taxon>Basidiomycota</taxon>
        <taxon>Agaricomycotina</taxon>
        <taxon>Agaricomycetes</taxon>
        <taxon>Polyporales</taxon>
        <taxon>Steccherinaceae</taxon>
        <taxon>Steccherinum</taxon>
    </lineage>
</organism>
<name>A0A4R0R316_9APHY</name>
<gene>
    <name evidence="2" type="ORF">EIP91_008293</name>
</gene>
<feature type="region of interest" description="Disordered" evidence="1">
    <location>
        <begin position="544"/>
        <end position="564"/>
    </location>
</feature>
<protein>
    <submittedName>
        <fullName evidence="2">Uncharacterized protein</fullName>
    </submittedName>
</protein>